<organism evidence="2 3">
    <name type="scientific">Leptobacterium flavescens</name>
    <dbReference type="NCBI Taxonomy" id="472055"/>
    <lineage>
        <taxon>Bacteria</taxon>
        <taxon>Pseudomonadati</taxon>
        <taxon>Bacteroidota</taxon>
        <taxon>Flavobacteriia</taxon>
        <taxon>Flavobacteriales</taxon>
        <taxon>Flavobacteriaceae</taxon>
        <taxon>Leptobacterium</taxon>
    </lineage>
</organism>
<evidence type="ECO:0000313" key="3">
    <source>
        <dbReference type="Proteomes" id="UP000468581"/>
    </source>
</evidence>
<keyword evidence="1" id="KW-0732">Signal</keyword>
<proteinExistence type="predicted"/>
<dbReference type="Proteomes" id="UP000468581">
    <property type="component" value="Unassembled WGS sequence"/>
</dbReference>
<protein>
    <submittedName>
        <fullName evidence="2">Uncharacterized protein</fullName>
    </submittedName>
</protein>
<evidence type="ECO:0000313" key="2">
    <source>
        <dbReference type="EMBL" id="NER12816.1"/>
    </source>
</evidence>
<name>A0A6P0UQX6_9FLAO</name>
<keyword evidence="3" id="KW-1185">Reference proteome</keyword>
<dbReference type="EMBL" id="JAABOO010000001">
    <property type="protein sequence ID" value="NER12816.1"/>
    <property type="molecule type" value="Genomic_DNA"/>
</dbReference>
<dbReference type="AlphaFoldDB" id="A0A6P0UQX6"/>
<dbReference type="RefSeq" id="WP_163605826.1">
    <property type="nucleotide sequence ID" value="NZ_JAABOO010000001.1"/>
</dbReference>
<feature type="signal peptide" evidence="1">
    <location>
        <begin position="1"/>
        <end position="21"/>
    </location>
</feature>
<evidence type="ECO:0000256" key="1">
    <source>
        <dbReference type="SAM" id="SignalP"/>
    </source>
</evidence>
<comment type="caution">
    <text evidence="2">The sequence shown here is derived from an EMBL/GenBank/DDBJ whole genome shotgun (WGS) entry which is preliminary data.</text>
</comment>
<feature type="chain" id="PRO_5026843862" evidence="1">
    <location>
        <begin position="22"/>
        <end position="135"/>
    </location>
</feature>
<accession>A0A6P0UQX6</accession>
<sequence length="135" mass="15170">MKTYLNLLIFLVIAGTTSINAQSCPIPEPLDLKEAVGEWKGSFTHDGELKKFTVYISEEDGDLRSEISIPGITRDRITAFTKICSGEEIHVEIVVNNEKFDFRGKPKDGKMAGSVLYRNVKNDTSQEVFSLKRSR</sequence>
<gene>
    <name evidence="2" type="ORF">GWK08_05150</name>
</gene>
<reference evidence="2 3" key="1">
    <citation type="submission" date="2020-01" db="EMBL/GenBank/DDBJ databases">
        <title>Leptobacterium flavescens.</title>
        <authorList>
            <person name="Wang G."/>
        </authorList>
    </citation>
    <scope>NUCLEOTIDE SEQUENCE [LARGE SCALE GENOMIC DNA]</scope>
    <source>
        <strain evidence="2 3">KCTC 22160</strain>
    </source>
</reference>